<reference evidence="4 5" key="1">
    <citation type="journal article" date="2012" name="ISME J.">
        <title>Nitrification expanded: discovery, physiology and genomics of a nitrite-oxidizing bacterium from the phylum Chloroflexi.</title>
        <authorList>
            <person name="Sorokin D.Y."/>
            <person name="Lucker S."/>
            <person name="Vejmelkova D."/>
            <person name="Kostrikina N.A."/>
            <person name="Kleerebezem R."/>
            <person name="Rijpstra W.I."/>
            <person name="Damste J.S."/>
            <person name="Le Paslier D."/>
            <person name="Muyzer G."/>
            <person name="Wagner M."/>
            <person name="van Loosdrecht M.C."/>
            <person name="Daims H."/>
        </authorList>
    </citation>
    <scope>NUCLEOTIDE SEQUENCE [LARGE SCALE GENOMIC DNA]</scope>
    <source>
        <strain evidence="5">none</strain>
    </source>
</reference>
<dbReference type="InterPro" id="IPR027417">
    <property type="entry name" value="P-loop_NTPase"/>
</dbReference>
<dbReference type="InterPro" id="IPR049730">
    <property type="entry name" value="SNF2/RAD54-like_C"/>
</dbReference>
<evidence type="ECO:0000259" key="2">
    <source>
        <dbReference type="PROSITE" id="PS51192"/>
    </source>
</evidence>
<dbReference type="GO" id="GO:0005524">
    <property type="term" value="F:ATP binding"/>
    <property type="evidence" value="ECO:0007669"/>
    <property type="project" value="InterPro"/>
</dbReference>
<feature type="domain" description="Helicase C-terminal" evidence="3">
    <location>
        <begin position="649"/>
        <end position="828"/>
    </location>
</feature>
<protein>
    <submittedName>
        <fullName evidence="4">Putative Helicase domain protein</fullName>
    </submittedName>
</protein>
<name>I4ELL3_9BACT</name>
<dbReference type="InterPro" id="IPR014001">
    <property type="entry name" value="Helicase_ATP-bd"/>
</dbReference>
<dbReference type="SMART" id="SM00487">
    <property type="entry name" value="DEXDc"/>
    <property type="match status" value="1"/>
</dbReference>
<feature type="domain" description="Helicase ATP-binding" evidence="2">
    <location>
        <begin position="247"/>
        <end position="395"/>
    </location>
</feature>
<dbReference type="PROSITE" id="PS51194">
    <property type="entry name" value="HELICASE_CTER"/>
    <property type="match status" value="1"/>
</dbReference>
<evidence type="ECO:0000313" key="5">
    <source>
        <dbReference type="Proteomes" id="UP000004221"/>
    </source>
</evidence>
<dbReference type="GO" id="GO:0006281">
    <property type="term" value="P:DNA repair"/>
    <property type="evidence" value="ECO:0007669"/>
    <property type="project" value="TreeGrafter"/>
</dbReference>
<dbReference type="PANTHER" id="PTHR45766">
    <property type="entry name" value="DNA ANNEALING HELICASE AND ENDONUCLEASE ZRANB3 FAMILY MEMBER"/>
    <property type="match status" value="1"/>
</dbReference>
<dbReference type="Gene3D" id="3.40.50.10810">
    <property type="entry name" value="Tandem AAA-ATPase domain"/>
    <property type="match status" value="2"/>
</dbReference>
<dbReference type="GO" id="GO:0016787">
    <property type="term" value="F:hydrolase activity"/>
    <property type="evidence" value="ECO:0007669"/>
    <property type="project" value="UniProtKB-KW"/>
</dbReference>
<proteinExistence type="predicted"/>
<keyword evidence="1" id="KW-0378">Hydrolase</keyword>
<dbReference type="Gene3D" id="3.30.870.10">
    <property type="entry name" value="Endonuclease Chain A"/>
    <property type="match status" value="1"/>
</dbReference>
<dbReference type="RefSeq" id="WP_008480573.1">
    <property type="nucleotide sequence ID" value="NZ_CAGS01000464.1"/>
</dbReference>
<sequence length="1111" mass="124358">MRDQDPRAAALTDNTFLPKVAERLKAEIEAGANRLDVVTGYIAPSAWAVLGNALEQVGQTRILLGKDYQLAPRTNEQEADIRALVTEALRSEGIPTRLPARAEAQAIEAALAFLRRDDVAVKVWTDGFLHAKAYILPGTVGVGSANFTAGGLIANRELVAWREDRQVVAELQQWFIRYWTDIAAVDYKQQLIDVLDRTTFGGFTYTPYEVLIRALGSRYGEDRPPSLESATFNLKWFQEDAVFRLIQMTEQGARGALLADAVGLGKTFMALGVIHHFLYSAKRGPGTGPPVLVLVPASMAPIWEEVLRTFGLLWACRIATLQSLNSDADVTPYQGAGLVIVDEAHRLRSRGVWYRKVMEILTGGVADKRCLLLTATPVNTGIQDLTTLLQVLTKNRRNVFAPAIADFEAYLKRVEKGEVDAFPILDRCVVRRSRSDILLDYEQRRQAGMAGVEKPKLPDRVLHHVTYQYAQSAADGLFDTFASTLRQLRLAPYDLTPYQKDNRQTVAAASGEVTEFAPGSLAALVAAGLLKRFESSLYAISLSLKRLDILLHRFANALEASPPRLLDLSKNPAARELLNEERDADEDQADDFDARWRHILDMLPDLAEVERYDLVAIREAIAQDRAAVARLRSALPPTPEDGKIAALRRLFQPGGRLHRKRTLLFTQFRDTAVYIHECLTDTTWRKEAGVEGIALIHGGVPAKERTALTASFDPERAGADSLHRFTGTEGPPQILVSTDVLAEGHNLQLAEAVVNFDLHWNPQVAVQRAGRIDRLNSPHTRVLLLSFLPEEGLDAHLGLVRALERRFHLIHLLGLGDEPVTKLTADLQTTTFEQMRRLYADDVTVLDEIERTWTLGSTDFMRAPLEAFLSRHAREKLKEIPLGVQSVKALPRGDWKHGNGIFIAFNFQGESLWRFYPRVAESWGDALLDESEIFKAIVCAEHEPRQPWPTPFPGPGGLIDWQLLRRAATEVAHELTRRRATAALQRGASERSRRLRQRIRELADIVGEVDGLEDLLDRLEEVRIEDFDHRNEMRGFQERVREASRATSAGQRHDLLAEIVRRGIALFGLPEGDSGVEPDLVRPEDLQLVAWEILIDPQAEVEVQQTWFDTL</sequence>
<keyword evidence="4" id="KW-0347">Helicase</keyword>
<dbReference type="EMBL" id="CAGS01000464">
    <property type="protein sequence ID" value="CCF85575.1"/>
    <property type="molecule type" value="Genomic_DNA"/>
</dbReference>
<keyword evidence="4" id="KW-0547">Nucleotide-binding</keyword>
<organism evidence="4 5">
    <name type="scientific">Nitrolancea hollandica Lb</name>
    <dbReference type="NCBI Taxonomy" id="1129897"/>
    <lineage>
        <taxon>Bacteria</taxon>
        <taxon>Pseudomonadati</taxon>
        <taxon>Thermomicrobiota</taxon>
        <taxon>Thermomicrobia</taxon>
        <taxon>Sphaerobacterales</taxon>
        <taxon>Sphaerobacterineae</taxon>
        <taxon>Sphaerobacteraceae</taxon>
        <taxon>Nitrolancea</taxon>
    </lineage>
</organism>
<dbReference type="Pfam" id="PF00271">
    <property type="entry name" value="Helicase_C"/>
    <property type="match status" value="1"/>
</dbReference>
<keyword evidence="5" id="KW-1185">Reference proteome</keyword>
<dbReference type="InterPro" id="IPR001650">
    <property type="entry name" value="Helicase_C-like"/>
</dbReference>
<dbReference type="Proteomes" id="UP000004221">
    <property type="component" value="Unassembled WGS sequence"/>
</dbReference>
<dbReference type="GO" id="GO:0031297">
    <property type="term" value="P:replication fork processing"/>
    <property type="evidence" value="ECO:0007669"/>
    <property type="project" value="TreeGrafter"/>
</dbReference>
<dbReference type="Pfam" id="PF00176">
    <property type="entry name" value="SNF2-rel_dom"/>
    <property type="match status" value="2"/>
</dbReference>
<evidence type="ECO:0000259" key="3">
    <source>
        <dbReference type="PROSITE" id="PS51194"/>
    </source>
</evidence>
<dbReference type="GO" id="GO:0004386">
    <property type="term" value="F:helicase activity"/>
    <property type="evidence" value="ECO:0007669"/>
    <property type="project" value="UniProtKB-KW"/>
</dbReference>
<dbReference type="InterPro" id="IPR025202">
    <property type="entry name" value="PLD-like_dom"/>
</dbReference>
<dbReference type="SUPFAM" id="SSF52540">
    <property type="entry name" value="P-loop containing nucleoside triphosphate hydrolases"/>
    <property type="match status" value="1"/>
</dbReference>
<dbReference type="Pfam" id="PF13091">
    <property type="entry name" value="PLDc_2"/>
    <property type="match status" value="1"/>
</dbReference>
<dbReference type="Gene3D" id="3.40.50.300">
    <property type="entry name" value="P-loop containing nucleotide triphosphate hydrolases"/>
    <property type="match status" value="1"/>
</dbReference>
<dbReference type="InterPro" id="IPR038718">
    <property type="entry name" value="SNF2-like_sf"/>
</dbReference>
<evidence type="ECO:0000256" key="1">
    <source>
        <dbReference type="ARBA" id="ARBA00022801"/>
    </source>
</evidence>
<comment type="caution">
    <text evidence="4">The sequence shown here is derived from an EMBL/GenBank/DDBJ whole genome shotgun (WGS) entry which is preliminary data.</text>
</comment>
<accession>I4ELL3</accession>
<evidence type="ECO:0000313" key="4">
    <source>
        <dbReference type="EMBL" id="CCF85575.1"/>
    </source>
</evidence>
<keyword evidence="4" id="KW-0067">ATP-binding</keyword>
<gene>
    <name evidence="4" type="ORF">NITHO_5160019</name>
</gene>
<dbReference type="CDD" id="cd18793">
    <property type="entry name" value="SF2_C_SNF"/>
    <property type="match status" value="1"/>
</dbReference>
<dbReference type="InterPro" id="IPR000330">
    <property type="entry name" value="SNF2_N"/>
</dbReference>
<dbReference type="SMART" id="SM00490">
    <property type="entry name" value="HELICc"/>
    <property type="match status" value="1"/>
</dbReference>
<dbReference type="PANTHER" id="PTHR45766:SF6">
    <property type="entry name" value="SWI_SNF-RELATED MATRIX-ASSOCIATED ACTIN-DEPENDENT REGULATOR OF CHROMATIN SUBFAMILY A-LIKE PROTEIN 1"/>
    <property type="match status" value="1"/>
</dbReference>
<dbReference type="OrthoDB" id="9814088at2"/>
<dbReference type="PROSITE" id="PS51192">
    <property type="entry name" value="HELICASE_ATP_BIND_1"/>
    <property type="match status" value="1"/>
</dbReference>
<dbReference type="SUPFAM" id="SSF56024">
    <property type="entry name" value="Phospholipase D/nuclease"/>
    <property type="match status" value="1"/>
</dbReference>
<dbReference type="AlphaFoldDB" id="I4ELL3"/>